<feature type="region of interest" description="Disordered" evidence="1">
    <location>
        <begin position="1"/>
        <end position="170"/>
    </location>
</feature>
<dbReference type="PANTHER" id="PTHR23389">
    <property type="entry name" value="CHROMOSOME TRANSMISSION FIDELITY FACTOR 18"/>
    <property type="match status" value="1"/>
</dbReference>
<dbReference type="Gene3D" id="3.40.50.300">
    <property type="entry name" value="P-loop containing nucleotide triphosphate hydrolases"/>
    <property type="match status" value="1"/>
</dbReference>
<dbReference type="Proteomes" id="UP000245771">
    <property type="component" value="Unassembled WGS sequence"/>
</dbReference>
<gene>
    <name evidence="3" type="ORF">FA14DRAFT_161617</name>
</gene>
<keyword evidence="4" id="KW-1185">Reference proteome</keyword>
<protein>
    <recommendedName>
        <fullName evidence="2">AAA+ ATPase domain-containing protein</fullName>
    </recommendedName>
</protein>
<dbReference type="PANTHER" id="PTHR23389:SF21">
    <property type="entry name" value="ATPASE FAMILY AAA DOMAIN-CONTAINING PROTEIN 5"/>
    <property type="match status" value="1"/>
</dbReference>
<feature type="compositionally biased region" description="Polar residues" evidence="1">
    <location>
        <begin position="64"/>
        <end position="83"/>
    </location>
</feature>
<feature type="compositionally biased region" description="Polar residues" evidence="1">
    <location>
        <begin position="97"/>
        <end position="115"/>
    </location>
</feature>
<dbReference type="InterPro" id="IPR027417">
    <property type="entry name" value="P-loop_NTPase"/>
</dbReference>
<feature type="domain" description="AAA+ ATPase" evidence="2">
    <location>
        <begin position="321"/>
        <end position="475"/>
    </location>
</feature>
<dbReference type="SUPFAM" id="SSF52540">
    <property type="entry name" value="P-loop containing nucleoside triphosphate hydrolases"/>
    <property type="match status" value="1"/>
</dbReference>
<evidence type="ECO:0000256" key="1">
    <source>
        <dbReference type="SAM" id="MobiDB-lite"/>
    </source>
</evidence>
<evidence type="ECO:0000259" key="2">
    <source>
        <dbReference type="SMART" id="SM00382"/>
    </source>
</evidence>
<dbReference type="AlphaFoldDB" id="A0A316V9D9"/>
<dbReference type="STRING" id="1280837.A0A316V9D9"/>
<reference evidence="3 4" key="1">
    <citation type="journal article" date="2018" name="Mol. Biol. Evol.">
        <title>Broad Genomic Sampling Reveals a Smut Pathogenic Ancestry of the Fungal Clade Ustilaginomycotina.</title>
        <authorList>
            <person name="Kijpornyongpan T."/>
            <person name="Mondo S.J."/>
            <person name="Barry K."/>
            <person name="Sandor L."/>
            <person name="Lee J."/>
            <person name="Lipzen A."/>
            <person name="Pangilinan J."/>
            <person name="LaButti K."/>
            <person name="Hainaut M."/>
            <person name="Henrissat B."/>
            <person name="Grigoriev I.V."/>
            <person name="Spatafora J.W."/>
            <person name="Aime M.C."/>
        </authorList>
    </citation>
    <scope>NUCLEOTIDE SEQUENCE [LARGE SCALE GENOMIC DNA]</scope>
    <source>
        <strain evidence="3 4">MCA 3882</strain>
    </source>
</reference>
<proteinExistence type="predicted"/>
<evidence type="ECO:0000313" key="4">
    <source>
        <dbReference type="Proteomes" id="UP000245771"/>
    </source>
</evidence>
<dbReference type="InterPro" id="IPR003593">
    <property type="entry name" value="AAA+_ATPase"/>
</dbReference>
<dbReference type="RefSeq" id="XP_025354374.1">
    <property type="nucleotide sequence ID" value="XM_025499194.1"/>
</dbReference>
<organism evidence="3 4">
    <name type="scientific">Meira miltonrushii</name>
    <dbReference type="NCBI Taxonomy" id="1280837"/>
    <lineage>
        <taxon>Eukaryota</taxon>
        <taxon>Fungi</taxon>
        <taxon>Dikarya</taxon>
        <taxon>Basidiomycota</taxon>
        <taxon>Ustilaginomycotina</taxon>
        <taxon>Exobasidiomycetes</taxon>
        <taxon>Exobasidiales</taxon>
        <taxon>Brachybasidiaceae</taxon>
        <taxon>Meira</taxon>
    </lineage>
</organism>
<accession>A0A316V9D9</accession>
<sequence>MRQSTLAFGQRPLQVPPITQPVQPLEESVPEASKEKVHPFFAKRARKEDGKAEQNDAKGKGRATPTSQPPTKKQALSGSSKSIPTLKGLQTPWPGKGQSSIQPDDQQSNPSSHSLGLTALEKRDDHFHEVSSIQEDENAWSWLHSTKGPTPETDGGKEKQNGHHLNVQDFTESHVNLRSCLDSNGQLPKSIKDAKEAAESKKEEKSSILWTDKWRPKEAAHVLGNEKQSVYMRDWLQALEITDRSPQARQIIKKAPPKRRGRTAAMKEMDDFIVGDDAEEEAWFDQFRKKDVGTESSQDSSASMSALADQHDLDFSKSTRLTNVMVIEGPSGCGKTSSVYACANELGFEVFELFPGMGKRSGVTLTAMVGDLCRNHMVSSGGSGGGAFQGKLIKTVSNGGEASLTAQSNGLKARQSLILVEEADTMYEDDKGFWLGLIELAGQSLRPIILTCNDISSIPIQGLPIQKILQFAKPSISLAVPYLQLISLCEGHQLDESKAAELYCDTIRSEEQSQYNEQLMLPTHGPLMNTQNGDIAELKFDLRQAIMQLQYECKWTKSSRRSPGKRLDDQTLRQLISFTDLESFVDSTFTKPFDRVVAEFEHEQFAPSPDEVQMIGKSIYHSPSKGAEVCLPMYGREADYVSILSASAEHKFKVQYSDLINCRHQLRAWRSKEIDDILESLNINMQSSMPSLEGVLEYAPFVHKMVSIDDQREYFIQTAVEAMLQEGAQEEASLIAKGYNRHRINMVRKQDRVGLFNLAVREANFMRWLLLDEQQLQQVRRVAPSLQW</sequence>
<evidence type="ECO:0000313" key="3">
    <source>
        <dbReference type="EMBL" id="PWN34072.1"/>
    </source>
</evidence>
<feature type="compositionally biased region" description="Basic and acidic residues" evidence="1">
    <location>
        <begin position="46"/>
        <end position="59"/>
    </location>
</feature>
<dbReference type="GeneID" id="37020975"/>
<feature type="compositionally biased region" description="Basic and acidic residues" evidence="1">
    <location>
        <begin position="120"/>
        <end position="129"/>
    </location>
</feature>
<dbReference type="GO" id="GO:0005634">
    <property type="term" value="C:nucleus"/>
    <property type="evidence" value="ECO:0007669"/>
    <property type="project" value="TreeGrafter"/>
</dbReference>
<dbReference type="OrthoDB" id="9996895at2759"/>
<dbReference type="SMART" id="SM00382">
    <property type="entry name" value="AAA"/>
    <property type="match status" value="1"/>
</dbReference>
<name>A0A316V9D9_9BASI</name>
<dbReference type="InParanoid" id="A0A316V9D9"/>
<dbReference type="EMBL" id="KZ819604">
    <property type="protein sequence ID" value="PWN34072.1"/>
    <property type="molecule type" value="Genomic_DNA"/>
</dbReference>
<dbReference type="GO" id="GO:0003677">
    <property type="term" value="F:DNA binding"/>
    <property type="evidence" value="ECO:0007669"/>
    <property type="project" value="TreeGrafter"/>
</dbReference>